<dbReference type="Proteomes" id="UP000219331">
    <property type="component" value="Unassembled WGS sequence"/>
</dbReference>
<keyword evidence="2 3" id="KW-0808">Transferase</keyword>
<evidence type="ECO:0000256" key="2">
    <source>
        <dbReference type="ARBA" id="ARBA00022679"/>
    </source>
</evidence>
<gene>
    <name evidence="3" type="ORF">SAMN05421512_11082</name>
</gene>
<evidence type="ECO:0000256" key="1">
    <source>
        <dbReference type="ARBA" id="ARBA00022676"/>
    </source>
</evidence>
<evidence type="ECO:0000313" key="4">
    <source>
        <dbReference type="Proteomes" id="UP000219331"/>
    </source>
</evidence>
<dbReference type="Pfam" id="PF03808">
    <property type="entry name" value="Glyco_tran_WecG"/>
    <property type="match status" value="1"/>
</dbReference>
<dbReference type="GO" id="GO:0016758">
    <property type="term" value="F:hexosyltransferase activity"/>
    <property type="evidence" value="ECO:0007669"/>
    <property type="project" value="TreeGrafter"/>
</dbReference>
<dbReference type="STRING" id="538381.GCA_001696535_03973"/>
<dbReference type="EMBL" id="OBML01000010">
    <property type="protein sequence ID" value="SOC19685.1"/>
    <property type="molecule type" value="Genomic_DNA"/>
</dbReference>
<accession>A0A285TDD6</accession>
<dbReference type="InterPro" id="IPR004629">
    <property type="entry name" value="WecG_TagA_CpsF"/>
</dbReference>
<sequence length="257" mass="28003">MTRESAMTNQESVQIGPVAIARLGREAAIHRLLAVPGSGSRLAVAFANAHGLLLAMDDPAFAKTLSRFLVLNDGIGAEIGARILSGTGFEDNLNGTDFVPALLEAAPDGTRVYLFGARPEVVEKAAGIFAARHPAVCICGWRSGYFGEDEIPEIVTDINAVRPDILLVAMGNPRQEFLIERLWADLTVPLALGVGALFDFTAGEVTRAPSVLRHNGLEWVYRLWQEPRRLGQRYTTGIIRYLWKILRLKLSGKSARA</sequence>
<keyword evidence="1 3" id="KW-0328">Glycosyltransferase</keyword>
<proteinExistence type="predicted"/>
<dbReference type="CDD" id="cd06533">
    <property type="entry name" value="Glyco_transf_WecG_TagA"/>
    <property type="match status" value="1"/>
</dbReference>
<dbReference type="AlphaFoldDB" id="A0A285TDD6"/>
<protein>
    <submittedName>
        <fullName evidence="3">Alpha-1,3-mannosyltransferase</fullName>
    </submittedName>
</protein>
<dbReference type="NCBIfam" id="TIGR00696">
    <property type="entry name" value="wecG_tagA_cpsF"/>
    <property type="match status" value="1"/>
</dbReference>
<dbReference type="PANTHER" id="PTHR34136">
    <property type="match status" value="1"/>
</dbReference>
<evidence type="ECO:0000313" key="3">
    <source>
        <dbReference type="EMBL" id="SOC19685.1"/>
    </source>
</evidence>
<organism evidence="3 4">
    <name type="scientific">Stappia indica</name>
    <dbReference type="NCBI Taxonomy" id="538381"/>
    <lineage>
        <taxon>Bacteria</taxon>
        <taxon>Pseudomonadati</taxon>
        <taxon>Pseudomonadota</taxon>
        <taxon>Alphaproteobacteria</taxon>
        <taxon>Hyphomicrobiales</taxon>
        <taxon>Stappiaceae</taxon>
        <taxon>Stappia</taxon>
    </lineage>
</organism>
<keyword evidence="4" id="KW-1185">Reference proteome</keyword>
<dbReference type="PANTHER" id="PTHR34136:SF1">
    <property type="entry name" value="UDP-N-ACETYL-D-MANNOSAMINURONIC ACID TRANSFERASE"/>
    <property type="match status" value="1"/>
</dbReference>
<reference evidence="3 4" key="1">
    <citation type="submission" date="2017-08" db="EMBL/GenBank/DDBJ databases">
        <authorList>
            <person name="de Groot N.N."/>
        </authorList>
    </citation>
    <scope>NUCLEOTIDE SEQUENCE [LARGE SCALE GENOMIC DNA]</scope>
    <source>
        <strain evidence="3 4">USBA 352</strain>
    </source>
</reference>
<name>A0A285TDD6_9HYPH</name>